<dbReference type="RefSeq" id="WP_095607801.1">
    <property type="nucleotide sequence ID" value="NZ_NSKE01000021.1"/>
</dbReference>
<keyword evidence="1" id="KW-0472">Membrane</keyword>
<evidence type="ECO:0000256" key="1">
    <source>
        <dbReference type="SAM" id="Phobius"/>
    </source>
</evidence>
<proteinExistence type="predicted"/>
<reference evidence="2 3" key="1">
    <citation type="submission" date="2017-08" db="EMBL/GenBank/DDBJ databases">
        <title>Aliifodinibius alkalisoli sp. nov., isolated from saline alkaline soil.</title>
        <authorList>
            <person name="Liu D."/>
            <person name="Zhang G."/>
        </authorList>
    </citation>
    <scope>NUCLEOTIDE SEQUENCE [LARGE SCALE GENOMIC DNA]</scope>
    <source>
        <strain evidence="2 3">WN023</strain>
    </source>
</reference>
<name>A0A2A2G727_9BACT</name>
<organism evidence="2 3">
    <name type="scientific">Fodinibius salipaludis</name>
    <dbReference type="NCBI Taxonomy" id="2032627"/>
    <lineage>
        <taxon>Bacteria</taxon>
        <taxon>Pseudomonadati</taxon>
        <taxon>Balneolota</taxon>
        <taxon>Balneolia</taxon>
        <taxon>Balneolales</taxon>
        <taxon>Balneolaceae</taxon>
        <taxon>Fodinibius</taxon>
    </lineage>
</organism>
<accession>A0A2A2G727</accession>
<gene>
    <name evidence="2" type="ORF">CK503_15810</name>
</gene>
<dbReference type="Proteomes" id="UP000218831">
    <property type="component" value="Unassembled WGS sequence"/>
</dbReference>
<comment type="caution">
    <text evidence="2">The sequence shown here is derived from an EMBL/GenBank/DDBJ whole genome shotgun (WGS) entry which is preliminary data.</text>
</comment>
<sequence length="84" mass="9571">MNITIPDRKNASKWVRFINLLNLFLAGVALGQFWAFGYDTPFVMGYFICGPLVAIILDTHFTPKKQIDFPGDIFKNIKDQFSAI</sequence>
<evidence type="ECO:0000313" key="3">
    <source>
        <dbReference type="Proteomes" id="UP000218831"/>
    </source>
</evidence>
<protein>
    <submittedName>
        <fullName evidence="2">Uncharacterized protein</fullName>
    </submittedName>
</protein>
<keyword evidence="3" id="KW-1185">Reference proteome</keyword>
<feature type="transmembrane region" description="Helical" evidence="1">
    <location>
        <begin position="17"/>
        <end position="36"/>
    </location>
</feature>
<dbReference type="EMBL" id="NSKE01000021">
    <property type="protein sequence ID" value="PAU92627.1"/>
    <property type="molecule type" value="Genomic_DNA"/>
</dbReference>
<evidence type="ECO:0000313" key="2">
    <source>
        <dbReference type="EMBL" id="PAU92627.1"/>
    </source>
</evidence>
<keyword evidence="1" id="KW-0812">Transmembrane</keyword>
<dbReference type="AlphaFoldDB" id="A0A2A2G727"/>
<keyword evidence="1" id="KW-1133">Transmembrane helix</keyword>
<feature type="transmembrane region" description="Helical" evidence="1">
    <location>
        <begin position="42"/>
        <end position="61"/>
    </location>
</feature>